<feature type="repeat" description="TPR" evidence="3">
    <location>
        <begin position="1049"/>
        <end position="1082"/>
    </location>
</feature>
<evidence type="ECO:0000256" key="4">
    <source>
        <dbReference type="PROSITE-ProRule" id="PRU10141"/>
    </source>
</evidence>
<reference evidence="6 7" key="1">
    <citation type="journal article" date="2015" name="Microbiome">
        <title>Genomic resolution of linkages in carbon, nitrogen, and sulfur cycling among widespread estuary sediment bacteria.</title>
        <authorList>
            <person name="Baker B.J."/>
            <person name="Lazar C.S."/>
            <person name="Teske A.P."/>
            <person name="Dick G.J."/>
        </authorList>
    </citation>
    <scope>NUCLEOTIDE SEQUENCE [LARGE SCALE GENOMIC DNA]</scope>
    <source>
        <strain evidence="6">DG_78</strain>
    </source>
</reference>
<gene>
    <name evidence="6" type="ORF">AMJ52_00405</name>
</gene>
<dbReference type="InterPro" id="IPR017441">
    <property type="entry name" value="Protein_kinase_ATP_BS"/>
</dbReference>
<dbReference type="GO" id="GO:0005524">
    <property type="term" value="F:ATP binding"/>
    <property type="evidence" value="ECO:0007669"/>
    <property type="project" value="UniProtKB-UniRule"/>
</dbReference>
<evidence type="ECO:0000256" key="3">
    <source>
        <dbReference type="PROSITE-ProRule" id="PRU00339"/>
    </source>
</evidence>
<dbReference type="PROSITE" id="PS50011">
    <property type="entry name" value="PROTEIN_KINASE_DOM"/>
    <property type="match status" value="1"/>
</dbReference>
<dbReference type="Gene3D" id="1.25.40.10">
    <property type="entry name" value="Tetratricopeptide repeat domain"/>
    <property type="match status" value="3"/>
</dbReference>
<comment type="caution">
    <text evidence="6">The sequence shown here is derived from an EMBL/GenBank/DDBJ whole genome shotgun (WGS) entry which is preliminary data.</text>
</comment>
<dbReference type="PANTHER" id="PTHR16305">
    <property type="entry name" value="TESTICULAR SOLUBLE ADENYLYL CYCLASE"/>
    <property type="match status" value="1"/>
</dbReference>
<dbReference type="SMART" id="SM00028">
    <property type="entry name" value="TPR"/>
    <property type="match status" value="11"/>
</dbReference>
<dbReference type="GO" id="GO:0004672">
    <property type="term" value="F:protein kinase activity"/>
    <property type="evidence" value="ECO:0007669"/>
    <property type="project" value="InterPro"/>
</dbReference>
<dbReference type="SMART" id="SM00220">
    <property type="entry name" value="S_TKc"/>
    <property type="match status" value="1"/>
</dbReference>
<dbReference type="Proteomes" id="UP000051012">
    <property type="component" value="Unassembled WGS sequence"/>
</dbReference>
<dbReference type="Pfam" id="PF13191">
    <property type="entry name" value="AAA_16"/>
    <property type="match status" value="1"/>
</dbReference>
<dbReference type="InterPro" id="IPR000719">
    <property type="entry name" value="Prot_kinase_dom"/>
</dbReference>
<dbReference type="SUPFAM" id="SSF48452">
    <property type="entry name" value="TPR-like"/>
    <property type="match status" value="4"/>
</dbReference>
<dbReference type="InterPro" id="IPR019734">
    <property type="entry name" value="TPR_rpt"/>
</dbReference>
<dbReference type="Gene3D" id="3.40.50.300">
    <property type="entry name" value="P-loop containing nucleotide triphosphate hydrolases"/>
    <property type="match status" value="1"/>
</dbReference>
<dbReference type="CDD" id="cd14014">
    <property type="entry name" value="STKc_PknB_like"/>
    <property type="match status" value="1"/>
</dbReference>
<evidence type="ECO:0000313" key="6">
    <source>
        <dbReference type="EMBL" id="KPJ74479.1"/>
    </source>
</evidence>
<dbReference type="GO" id="GO:0005737">
    <property type="term" value="C:cytoplasm"/>
    <property type="evidence" value="ECO:0007669"/>
    <property type="project" value="TreeGrafter"/>
</dbReference>
<proteinExistence type="predicted"/>
<dbReference type="GO" id="GO:0004016">
    <property type="term" value="F:adenylate cyclase activity"/>
    <property type="evidence" value="ECO:0007669"/>
    <property type="project" value="TreeGrafter"/>
</dbReference>
<dbReference type="InterPro" id="IPR041664">
    <property type="entry name" value="AAA_16"/>
</dbReference>
<accession>A0A0S7YIU3</accession>
<sequence>MNYNKKRMRMQNKIIDKRYQILKKLGTGSTGEVYKVKDLKDQKIIALKILYLDRPVQRFKREFRLLAGFYHPYLCSVYDFGILDDDGRSYFTMEYIDGEDIYTAAQGVSYETIYTWIVQVCRVLEYIHSRGLIHYDIKPGNVLVAKGKEQGAEGNKKRYAQSSMLHVKLMDFGLAGEQRIKGGTLIKGTFPYIAPEVIKGLAVDHRADLYSLGVLLYEVFTRQPFREEKASFVTLLKQREDRMYKSPSRIVADLPRCVERLIVRLLEFEPAARFNRANEVIKEINTFSRLKFTLETEKTIEGYLLSSRFVGRNKEMRMLSSLYEQARQGAGRVVLITGDAGIGKSRLLKEFKIYTQMQRSHTFVGYAYRNKTIPLESFYGIFYELINYFDGGSELFHSRKLRFILAVLFKIFPDLIHGHLRKKLPRLVPLEPHQERLRNFEALSELIGYCAAHLKDLVILLEDLHWADDLTIQFLEYLCRSVVNRRILLCGTCRHDALKENQLLKKVINTLHDERCFCHVKLKPFTFKSLYSFLNSTITADSNSAELVRYLLKKTDGNPFFAEEMVRTLLQKRGMGIGDKISIRDVEHIPIPSTIEDVVLKRIKNLDSSARDVVKFGAVLLKGFTYDLMKQLTGTEDTELSRTLWDLKKRQVVVEEDDTYRFYHATLHEALNRQMSHYERKKIHYRIATILEVMSRGKHGRMLEDVAYHFINAKDCKKGVRYGIRAAERSSRQYAYEQSILFYKGVLALVDNKNLTQRFSLLQELARIERCLDYYDDALRHYKKAFNLRTGTIEQKARIHLGIASVYLRKGQYGRALHIFSEVLRIFKNMKRGLSRTLLETYVRVITSSVYLQMGQYERAQRFSPDTLRSVRGIKTARAISMLADIYNNMGSLELHKGIYGTADYDKAIRYYNEAYKYSKKRKAQEKIATVLGNIGICYYYKYRYQKAFDYYKRAIRVSEKIGDQFGVAIKLLNVGIVLRDRGYYSEAVGRFQKALSISNKIGNSSMTGGSQLGLGASFLDLGDYKEAKEYFQKALKIFDTLGWKGEQGFLIRGIGSVYKSTGDYARALRYYRKALKLFREIGHQRKIASILVNVSSVYVETGKLAKAEKHALEALKIVSRQTLLEEEVECYIVLCQINSIKRNYTAAVDCYKKGIPIAKRIGMKRIVLRLFILLSEIYYIEGRYSKSIEYAINAIKMAREMGTKDLYAEAMLIKTKSEIAQDTLPYAEVLRILDEVRMIATEIGNPEILWKVYFTHGYYLHNLKQYRRASHCYKRCVDVFKSVICKFKSESLRTSYLNRPDRQAVISVMKRMKIS</sequence>
<organism evidence="6 7">
    <name type="scientific">candidate division TA06 bacterium DG_78</name>
    <dbReference type="NCBI Taxonomy" id="1703772"/>
    <lineage>
        <taxon>Bacteria</taxon>
        <taxon>Bacteria division TA06</taxon>
    </lineage>
</organism>
<keyword evidence="2 4" id="KW-0067">ATP-binding</keyword>
<feature type="repeat" description="TPR" evidence="3">
    <location>
        <begin position="797"/>
        <end position="830"/>
    </location>
</feature>
<name>A0A0S7YIU3_UNCT6</name>
<dbReference type="SUPFAM" id="SSF52540">
    <property type="entry name" value="P-loop containing nucleoside triphosphate hydrolases"/>
    <property type="match status" value="1"/>
</dbReference>
<dbReference type="Gene3D" id="3.30.200.20">
    <property type="entry name" value="Phosphorylase Kinase, domain 1"/>
    <property type="match status" value="1"/>
</dbReference>
<dbReference type="PANTHER" id="PTHR16305:SF28">
    <property type="entry name" value="GUANYLATE CYCLASE DOMAIN-CONTAINING PROTEIN"/>
    <property type="match status" value="1"/>
</dbReference>
<dbReference type="InterPro" id="IPR008271">
    <property type="entry name" value="Ser/Thr_kinase_AS"/>
</dbReference>
<dbReference type="InterPro" id="IPR011009">
    <property type="entry name" value="Kinase-like_dom_sf"/>
</dbReference>
<feature type="repeat" description="TPR" evidence="3">
    <location>
        <begin position="969"/>
        <end position="1002"/>
    </location>
</feature>
<dbReference type="PROSITE" id="PS00108">
    <property type="entry name" value="PROTEIN_KINASE_ST"/>
    <property type="match status" value="1"/>
</dbReference>
<dbReference type="Pfam" id="PF13424">
    <property type="entry name" value="TPR_12"/>
    <property type="match status" value="4"/>
</dbReference>
<evidence type="ECO:0000256" key="1">
    <source>
        <dbReference type="ARBA" id="ARBA00022741"/>
    </source>
</evidence>
<keyword evidence="1 4" id="KW-0547">Nucleotide-binding</keyword>
<dbReference type="InterPro" id="IPR027417">
    <property type="entry name" value="P-loop_NTPase"/>
</dbReference>
<evidence type="ECO:0000259" key="5">
    <source>
        <dbReference type="PROSITE" id="PS50011"/>
    </source>
</evidence>
<dbReference type="PROSITE" id="PS50005">
    <property type="entry name" value="TPR"/>
    <property type="match status" value="5"/>
</dbReference>
<dbReference type="Gene3D" id="1.10.510.10">
    <property type="entry name" value="Transferase(Phosphotransferase) domain 1"/>
    <property type="match status" value="1"/>
</dbReference>
<feature type="repeat" description="TPR" evidence="3">
    <location>
        <begin position="1009"/>
        <end position="1042"/>
    </location>
</feature>
<dbReference type="PROSITE" id="PS00107">
    <property type="entry name" value="PROTEIN_KINASE_ATP"/>
    <property type="match status" value="1"/>
</dbReference>
<dbReference type="EMBL" id="LJNI01000003">
    <property type="protein sequence ID" value="KPJ74479.1"/>
    <property type="molecule type" value="Genomic_DNA"/>
</dbReference>
<feature type="binding site" evidence="4">
    <location>
        <position position="48"/>
    </location>
    <ligand>
        <name>ATP</name>
        <dbReference type="ChEBI" id="CHEBI:30616"/>
    </ligand>
</feature>
<dbReference type="SUPFAM" id="SSF56112">
    <property type="entry name" value="Protein kinase-like (PK-like)"/>
    <property type="match status" value="1"/>
</dbReference>
<dbReference type="Pfam" id="PF13181">
    <property type="entry name" value="TPR_8"/>
    <property type="match status" value="1"/>
</dbReference>
<keyword evidence="3" id="KW-0802">TPR repeat</keyword>
<feature type="repeat" description="TPR" evidence="3">
    <location>
        <begin position="929"/>
        <end position="962"/>
    </location>
</feature>
<evidence type="ECO:0000313" key="7">
    <source>
        <dbReference type="Proteomes" id="UP000051012"/>
    </source>
</evidence>
<protein>
    <recommendedName>
        <fullName evidence="5">Protein kinase domain-containing protein</fullName>
    </recommendedName>
</protein>
<feature type="domain" description="Protein kinase" evidence="5">
    <location>
        <begin position="19"/>
        <end position="288"/>
    </location>
</feature>
<dbReference type="InterPro" id="IPR011990">
    <property type="entry name" value="TPR-like_helical_dom_sf"/>
</dbReference>
<dbReference type="Pfam" id="PF00069">
    <property type="entry name" value="Pkinase"/>
    <property type="match status" value="1"/>
</dbReference>
<evidence type="ECO:0000256" key="2">
    <source>
        <dbReference type="ARBA" id="ARBA00022840"/>
    </source>
</evidence>